<dbReference type="Proteomes" id="UP001172083">
    <property type="component" value="Unassembled WGS sequence"/>
</dbReference>
<proteinExistence type="predicted"/>
<dbReference type="PANTHER" id="PTHR30154:SF34">
    <property type="entry name" value="TRANSCRIPTIONAL REGULATOR AZLB"/>
    <property type="match status" value="1"/>
</dbReference>
<dbReference type="InterPro" id="IPR011008">
    <property type="entry name" value="Dimeric_a/b-barrel"/>
</dbReference>
<keyword evidence="6" id="KW-1185">Reference proteome</keyword>
<protein>
    <submittedName>
        <fullName evidence="5">Lrp/AsnC ligand binding domain-containing protein</fullName>
    </submittedName>
</protein>
<reference evidence="5" key="1">
    <citation type="submission" date="2023-06" db="EMBL/GenBank/DDBJ databases">
        <title>Genomic of Agaribacillus aureum.</title>
        <authorList>
            <person name="Wang G."/>
        </authorList>
    </citation>
    <scope>NUCLEOTIDE SEQUENCE</scope>
    <source>
        <strain evidence="5">BMA12</strain>
    </source>
</reference>
<dbReference type="Pfam" id="PF01037">
    <property type="entry name" value="AsnC_trans_reg"/>
    <property type="match status" value="1"/>
</dbReference>
<dbReference type="Gene3D" id="3.30.70.920">
    <property type="match status" value="1"/>
</dbReference>
<dbReference type="InterPro" id="IPR019887">
    <property type="entry name" value="Tscrpt_reg_AsnC/Lrp_C"/>
</dbReference>
<evidence type="ECO:0000313" key="6">
    <source>
        <dbReference type="Proteomes" id="UP001172083"/>
    </source>
</evidence>
<dbReference type="EMBL" id="JAUJEB010000010">
    <property type="protein sequence ID" value="MDN5216643.1"/>
    <property type="molecule type" value="Genomic_DNA"/>
</dbReference>
<dbReference type="Pfam" id="PF13412">
    <property type="entry name" value="HTH_24"/>
    <property type="match status" value="1"/>
</dbReference>
<keyword evidence="3" id="KW-0804">Transcription</keyword>
<evidence type="ECO:0000256" key="3">
    <source>
        <dbReference type="ARBA" id="ARBA00023163"/>
    </source>
</evidence>
<dbReference type="SUPFAM" id="SSF46785">
    <property type="entry name" value="Winged helix' DNA-binding domain"/>
    <property type="match status" value="1"/>
</dbReference>
<evidence type="ECO:0000313" key="5">
    <source>
        <dbReference type="EMBL" id="MDN5216643.1"/>
    </source>
</evidence>
<dbReference type="InterPro" id="IPR000485">
    <property type="entry name" value="AsnC-type_HTH_dom"/>
</dbReference>
<accession>A0ABT8LFS7</accession>
<dbReference type="InterPro" id="IPR036390">
    <property type="entry name" value="WH_DNA-bd_sf"/>
</dbReference>
<gene>
    <name evidence="5" type="ORF">QQ020_31530</name>
</gene>
<comment type="caution">
    <text evidence="5">The sequence shown here is derived from an EMBL/GenBank/DDBJ whole genome shotgun (WGS) entry which is preliminary data.</text>
</comment>
<dbReference type="SUPFAM" id="SSF54909">
    <property type="entry name" value="Dimeric alpha+beta barrel"/>
    <property type="match status" value="1"/>
</dbReference>
<dbReference type="RefSeq" id="WP_346761981.1">
    <property type="nucleotide sequence ID" value="NZ_JAUJEB010000010.1"/>
</dbReference>
<keyword evidence="1" id="KW-0805">Transcription regulation</keyword>
<dbReference type="PANTHER" id="PTHR30154">
    <property type="entry name" value="LEUCINE-RESPONSIVE REGULATORY PROTEIN"/>
    <property type="match status" value="1"/>
</dbReference>
<dbReference type="SMART" id="SM00344">
    <property type="entry name" value="HTH_ASNC"/>
    <property type="match status" value="1"/>
</dbReference>
<evidence type="ECO:0000256" key="1">
    <source>
        <dbReference type="ARBA" id="ARBA00023015"/>
    </source>
</evidence>
<name>A0ABT8LFS7_9BACT</name>
<evidence type="ECO:0000256" key="2">
    <source>
        <dbReference type="ARBA" id="ARBA00023125"/>
    </source>
</evidence>
<sequence length="151" mass="17184">MEKIDTIDKTIIKKLLTNARIAYSQLAKEIGVSNTLVHKKVNRLRQLGILKSPTFILDAQKLGFLTEAYTTIKLDEPKHVKTVIKELEKIPEVISCSNITGEYTLIIRIFARDNDKLREVLYNKIHLISGVVSTDTVISFETSFEKQVPIE</sequence>
<dbReference type="Gene3D" id="1.10.10.10">
    <property type="entry name" value="Winged helix-like DNA-binding domain superfamily/Winged helix DNA-binding domain"/>
    <property type="match status" value="1"/>
</dbReference>
<feature type="domain" description="HTH asnC-type" evidence="4">
    <location>
        <begin position="4"/>
        <end position="65"/>
    </location>
</feature>
<dbReference type="InterPro" id="IPR019888">
    <property type="entry name" value="Tscrpt_reg_AsnC-like"/>
</dbReference>
<organism evidence="5 6">
    <name type="scientific">Agaribacillus aureus</name>
    <dbReference type="NCBI Taxonomy" id="3051825"/>
    <lineage>
        <taxon>Bacteria</taxon>
        <taxon>Pseudomonadati</taxon>
        <taxon>Bacteroidota</taxon>
        <taxon>Cytophagia</taxon>
        <taxon>Cytophagales</taxon>
        <taxon>Splendidivirgaceae</taxon>
        <taxon>Agaribacillus</taxon>
    </lineage>
</organism>
<keyword evidence="2" id="KW-0238">DNA-binding</keyword>
<dbReference type="InterPro" id="IPR036388">
    <property type="entry name" value="WH-like_DNA-bd_sf"/>
</dbReference>
<dbReference type="PRINTS" id="PR00033">
    <property type="entry name" value="HTHASNC"/>
</dbReference>
<evidence type="ECO:0000259" key="4">
    <source>
        <dbReference type="PROSITE" id="PS50956"/>
    </source>
</evidence>
<dbReference type="PROSITE" id="PS50956">
    <property type="entry name" value="HTH_ASNC_2"/>
    <property type="match status" value="1"/>
</dbReference>